<dbReference type="SUPFAM" id="SSF103506">
    <property type="entry name" value="Mitochondrial carrier"/>
    <property type="match status" value="1"/>
</dbReference>
<evidence type="ECO:0000256" key="3">
    <source>
        <dbReference type="ARBA" id="ARBA00022448"/>
    </source>
</evidence>
<dbReference type="Gene3D" id="1.50.40.10">
    <property type="entry name" value="Mitochondrial carrier domain"/>
    <property type="match status" value="1"/>
</dbReference>
<dbReference type="InterPro" id="IPR023395">
    <property type="entry name" value="MCP_dom_sf"/>
</dbReference>
<keyword evidence="6" id="KW-1133">Transmembrane helix</keyword>
<dbReference type="GO" id="GO:0022857">
    <property type="term" value="F:transmembrane transporter activity"/>
    <property type="evidence" value="ECO:0007669"/>
    <property type="project" value="TreeGrafter"/>
</dbReference>
<keyword evidence="7" id="KW-0496">Mitochondrion</keyword>
<sequence length="362" mass="40565">MPDSCGESLLKQHPLLRWCIEQHPTLVSAGPASLISTAAAFPFDSIKSRLQVKYYPSAWACARAVVHKEGVRGLFRGVTIPVITITFVRTSSFSIYTQTKQWLGRTFGPLNERELWRTALYGSIGGITSGSVISFASAPFELVKVQRQLEFLIYAQRQKFAQPGQPIQPFKAQTGFQAALDMYRTHGGLRGFYLGFQMHNLRDMLGTALYFGIYDTLRAIGNRMEAQKQTFGMPSPMFSFLIGSSAGILSWLLVYPVDLIKTQVQRDALAGVPRTSARNVFKKLLHNGSSTGATDKHAFKLFGVPAHNFLRLYRGLGISAVRSFISHGITWMIIEHISRELRKVEPLQAKYNTEALDYLDYQ</sequence>
<name>A0A2N1JBQ5_9BASI</name>
<evidence type="ECO:0000256" key="5">
    <source>
        <dbReference type="ARBA" id="ARBA00022737"/>
    </source>
</evidence>
<comment type="subcellular location">
    <subcellularLocation>
        <location evidence="1">Mitochondrion membrane</location>
        <topology evidence="1">Multi-pass membrane protein</topology>
    </subcellularLocation>
</comment>
<organism evidence="11 12">
    <name type="scientific">Malassezia vespertilionis</name>
    <dbReference type="NCBI Taxonomy" id="2020962"/>
    <lineage>
        <taxon>Eukaryota</taxon>
        <taxon>Fungi</taxon>
        <taxon>Dikarya</taxon>
        <taxon>Basidiomycota</taxon>
        <taxon>Ustilaginomycotina</taxon>
        <taxon>Malasseziomycetes</taxon>
        <taxon>Malasseziales</taxon>
        <taxon>Malasseziaceae</taxon>
        <taxon>Malassezia</taxon>
    </lineage>
</organism>
<evidence type="ECO:0000256" key="1">
    <source>
        <dbReference type="ARBA" id="ARBA00004225"/>
    </source>
</evidence>
<evidence type="ECO:0000313" key="11">
    <source>
        <dbReference type="EMBL" id="PKI83979.1"/>
    </source>
</evidence>
<protein>
    <recommendedName>
        <fullName evidence="13">Mitochondrial carrier</fullName>
    </recommendedName>
</protein>
<dbReference type="OrthoDB" id="2382881at2759"/>
<feature type="repeat" description="Solcar" evidence="9">
    <location>
        <begin position="117"/>
        <end position="220"/>
    </location>
</feature>
<dbReference type="Proteomes" id="UP000232875">
    <property type="component" value="Unassembled WGS sequence"/>
</dbReference>
<dbReference type="EMBL" id="KZ454990">
    <property type="protein sequence ID" value="PKI83979.1"/>
    <property type="molecule type" value="Genomic_DNA"/>
</dbReference>
<dbReference type="InterPro" id="IPR050567">
    <property type="entry name" value="Mitochondrial_Carrier"/>
</dbReference>
<keyword evidence="8 9" id="KW-0472">Membrane</keyword>
<evidence type="ECO:0008006" key="13">
    <source>
        <dbReference type="Google" id="ProtNLM"/>
    </source>
</evidence>
<evidence type="ECO:0000256" key="6">
    <source>
        <dbReference type="ARBA" id="ARBA00022989"/>
    </source>
</evidence>
<evidence type="ECO:0000256" key="9">
    <source>
        <dbReference type="PROSITE-ProRule" id="PRU00282"/>
    </source>
</evidence>
<evidence type="ECO:0000256" key="10">
    <source>
        <dbReference type="RuleBase" id="RU000488"/>
    </source>
</evidence>
<accession>A0A2N1JBQ5</accession>
<comment type="similarity">
    <text evidence="2 10">Belongs to the mitochondrial carrier (TC 2.A.29) family.</text>
</comment>
<evidence type="ECO:0000256" key="8">
    <source>
        <dbReference type="ARBA" id="ARBA00023136"/>
    </source>
</evidence>
<evidence type="ECO:0000313" key="12">
    <source>
        <dbReference type="Proteomes" id="UP000232875"/>
    </source>
</evidence>
<evidence type="ECO:0000256" key="4">
    <source>
        <dbReference type="ARBA" id="ARBA00022692"/>
    </source>
</evidence>
<evidence type="ECO:0000256" key="7">
    <source>
        <dbReference type="ARBA" id="ARBA00023128"/>
    </source>
</evidence>
<dbReference type="Pfam" id="PF00153">
    <property type="entry name" value="Mito_carr"/>
    <property type="match status" value="3"/>
</dbReference>
<feature type="repeat" description="Solcar" evidence="9">
    <location>
        <begin position="234"/>
        <end position="340"/>
    </location>
</feature>
<feature type="repeat" description="Solcar" evidence="9">
    <location>
        <begin position="20"/>
        <end position="102"/>
    </location>
</feature>
<dbReference type="PANTHER" id="PTHR45624">
    <property type="entry name" value="MITOCHONDRIAL BASIC AMINO ACIDS TRANSPORTER-RELATED"/>
    <property type="match status" value="1"/>
</dbReference>
<keyword evidence="4 9" id="KW-0812">Transmembrane</keyword>
<evidence type="ECO:0000256" key="2">
    <source>
        <dbReference type="ARBA" id="ARBA00006375"/>
    </source>
</evidence>
<keyword evidence="3 10" id="KW-0813">Transport</keyword>
<dbReference type="PROSITE" id="PS50920">
    <property type="entry name" value="SOLCAR"/>
    <property type="match status" value="3"/>
</dbReference>
<gene>
    <name evidence="11" type="ORF">MVES_002073</name>
</gene>
<keyword evidence="12" id="KW-1185">Reference proteome</keyword>
<dbReference type="GO" id="GO:0031966">
    <property type="term" value="C:mitochondrial membrane"/>
    <property type="evidence" value="ECO:0007669"/>
    <property type="project" value="UniProtKB-SubCell"/>
</dbReference>
<dbReference type="InterPro" id="IPR018108">
    <property type="entry name" value="MCP_transmembrane"/>
</dbReference>
<reference evidence="11 12" key="1">
    <citation type="submission" date="2017-10" db="EMBL/GenBank/DDBJ databases">
        <title>A novel species of cold-tolerant Malassezia isolated from bats.</title>
        <authorList>
            <person name="Lorch J.M."/>
            <person name="Palmer J.M."/>
            <person name="Vanderwolf K.J."/>
            <person name="Schmidt K.Z."/>
            <person name="Verant M.L."/>
            <person name="Weller T.J."/>
            <person name="Blehert D.S."/>
        </authorList>
    </citation>
    <scope>NUCLEOTIDE SEQUENCE [LARGE SCALE GENOMIC DNA]</scope>
    <source>
        <strain evidence="11 12">NWHC:44797-103</strain>
    </source>
</reference>
<dbReference type="AlphaFoldDB" id="A0A2N1JBQ5"/>
<dbReference type="PANTHER" id="PTHR45624:SF9">
    <property type="entry name" value="CARRIER PROTEIN, PUTATIVE (AFU_ORTHOLOGUE AFUA_4G06390)-RELATED"/>
    <property type="match status" value="1"/>
</dbReference>
<proteinExistence type="inferred from homology"/>
<keyword evidence="5" id="KW-0677">Repeat</keyword>